<gene>
    <name evidence="1" type="ORF">DILT_LOCUS10990</name>
</gene>
<evidence type="ECO:0000313" key="1">
    <source>
        <dbReference type="EMBL" id="VDN15159.1"/>
    </source>
</evidence>
<proteinExistence type="predicted"/>
<sequence>MAGESYPWSLVTAKESVGEEVIDYVMKTEERAKVVERFGQPTVREEDMTEDDVTPKDEITELCYPLNFLAELVSFQKSFFASGFITAMH</sequence>
<evidence type="ECO:0000313" key="2">
    <source>
        <dbReference type="Proteomes" id="UP000281553"/>
    </source>
</evidence>
<protein>
    <submittedName>
        <fullName evidence="1">Uncharacterized protein</fullName>
    </submittedName>
</protein>
<name>A0A3P7P3N4_DIBLA</name>
<accession>A0A3P7P3N4</accession>
<reference evidence="1 2" key="1">
    <citation type="submission" date="2018-11" db="EMBL/GenBank/DDBJ databases">
        <authorList>
            <consortium name="Pathogen Informatics"/>
        </authorList>
    </citation>
    <scope>NUCLEOTIDE SEQUENCE [LARGE SCALE GENOMIC DNA]</scope>
</reference>
<dbReference type="Proteomes" id="UP000281553">
    <property type="component" value="Unassembled WGS sequence"/>
</dbReference>
<dbReference type="AlphaFoldDB" id="A0A3P7P3N4"/>
<keyword evidence="2" id="KW-1185">Reference proteome</keyword>
<dbReference type="OrthoDB" id="10323003at2759"/>
<organism evidence="1 2">
    <name type="scientific">Dibothriocephalus latus</name>
    <name type="common">Fish tapeworm</name>
    <name type="synonym">Diphyllobothrium latum</name>
    <dbReference type="NCBI Taxonomy" id="60516"/>
    <lineage>
        <taxon>Eukaryota</taxon>
        <taxon>Metazoa</taxon>
        <taxon>Spiralia</taxon>
        <taxon>Lophotrochozoa</taxon>
        <taxon>Platyhelminthes</taxon>
        <taxon>Cestoda</taxon>
        <taxon>Eucestoda</taxon>
        <taxon>Diphyllobothriidea</taxon>
        <taxon>Diphyllobothriidae</taxon>
        <taxon>Dibothriocephalus</taxon>
    </lineage>
</organism>
<dbReference type="EMBL" id="UYRU01061612">
    <property type="protein sequence ID" value="VDN15159.1"/>
    <property type="molecule type" value="Genomic_DNA"/>
</dbReference>